<dbReference type="SMART" id="SM00463">
    <property type="entry name" value="SMR"/>
    <property type="match status" value="1"/>
</dbReference>
<dbReference type="PANTHER" id="PTHR46535">
    <property type="entry name" value="NEDD4-BINDING PROTEIN 2"/>
    <property type="match status" value="1"/>
</dbReference>
<accession>A0AAD6XN06</accession>
<dbReference type="Pfam" id="PF08590">
    <property type="entry name" value="DUF1771"/>
    <property type="match status" value="1"/>
</dbReference>
<evidence type="ECO:0000259" key="2">
    <source>
        <dbReference type="PROSITE" id="PS50828"/>
    </source>
</evidence>
<dbReference type="Proteomes" id="UP001222325">
    <property type="component" value="Unassembled WGS sequence"/>
</dbReference>
<evidence type="ECO:0000313" key="3">
    <source>
        <dbReference type="EMBL" id="KAJ7089889.1"/>
    </source>
</evidence>
<dbReference type="PANTHER" id="PTHR46535:SF1">
    <property type="entry name" value="NEDD4-BINDING PROTEIN 2"/>
    <property type="match status" value="1"/>
</dbReference>
<dbReference type="Gene3D" id="3.30.1370.110">
    <property type="match status" value="1"/>
</dbReference>
<protein>
    <recommendedName>
        <fullName evidence="2">Smr domain-containing protein</fullName>
    </recommendedName>
</protein>
<gene>
    <name evidence="3" type="ORF">B0H15DRAFT_276739</name>
</gene>
<feature type="domain" description="Smr" evidence="2">
    <location>
        <begin position="554"/>
        <end position="609"/>
    </location>
</feature>
<evidence type="ECO:0000313" key="4">
    <source>
        <dbReference type="Proteomes" id="UP001222325"/>
    </source>
</evidence>
<feature type="compositionally biased region" description="Pro residues" evidence="1">
    <location>
        <begin position="391"/>
        <end position="408"/>
    </location>
</feature>
<evidence type="ECO:0000256" key="1">
    <source>
        <dbReference type="SAM" id="MobiDB-lite"/>
    </source>
</evidence>
<dbReference type="SMART" id="SM01162">
    <property type="entry name" value="DUF1771"/>
    <property type="match status" value="1"/>
</dbReference>
<dbReference type="Pfam" id="PF01713">
    <property type="entry name" value="Smr"/>
    <property type="match status" value="1"/>
</dbReference>
<dbReference type="GO" id="GO:0004519">
    <property type="term" value="F:endonuclease activity"/>
    <property type="evidence" value="ECO:0007669"/>
    <property type="project" value="TreeGrafter"/>
</dbReference>
<reference evidence="3" key="1">
    <citation type="submission" date="2023-03" db="EMBL/GenBank/DDBJ databases">
        <title>Massive genome expansion in bonnet fungi (Mycena s.s.) driven by repeated elements and novel gene families across ecological guilds.</title>
        <authorList>
            <consortium name="Lawrence Berkeley National Laboratory"/>
            <person name="Harder C.B."/>
            <person name="Miyauchi S."/>
            <person name="Viragh M."/>
            <person name="Kuo A."/>
            <person name="Thoen E."/>
            <person name="Andreopoulos B."/>
            <person name="Lu D."/>
            <person name="Skrede I."/>
            <person name="Drula E."/>
            <person name="Henrissat B."/>
            <person name="Morin E."/>
            <person name="Kohler A."/>
            <person name="Barry K."/>
            <person name="LaButti K."/>
            <person name="Morin E."/>
            <person name="Salamov A."/>
            <person name="Lipzen A."/>
            <person name="Mereny Z."/>
            <person name="Hegedus B."/>
            <person name="Baldrian P."/>
            <person name="Stursova M."/>
            <person name="Weitz H."/>
            <person name="Taylor A."/>
            <person name="Grigoriev I.V."/>
            <person name="Nagy L.G."/>
            <person name="Martin F."/>
            <person name="Kauserud H."/>
        </authorList>
    </citation>
    <scope>NUCLEOTIDE SEQUENCE</scope>
    <source>
        <strain evidence="3">CBHHK173m</strain>
    </source>
</reference>
<sequence length="630" mass="65989">MNMDAIFETLQAEFCPPLDTSLLAALLADLDLDAGPSDAAAHPQLAALRSTLLELALHADEDAWLAEDDPYPNSYSDDTPSDFCATTATTTTTSVSELPPAGAEALAFLHAALPHVPRARLAAALTTGADEPDMWDVLCTLLSEDTARELAERDLDELPAPLAADEPWAPVPVKKKRKAARAQTIALTDVRQQQHAVPRGANGAGAARAAPLEDPWTHLASLAEHLSALLPPHAPALFLSFFHAPDRRTPYDALCGALAAVSSPSPSSASTPSSTTSSSSSSTEPDDLDAAALLPLLDALLPAHPALPLPTLLADAERALRAARGRPADAFELVRVLRALDDGALGGVYHSPAVSPLNSPSLNFPSASRGPCFSSAFPFASPSSRTALPTGPAPTPPPPALKPPPAPAAPERGGWQPVPTRRRRTLPSGHTQELAAHIPAYQHNVNGVRVRDARGRLLPSAANGYAVGGGGYAAGGGREADVHRRRARESLRRRDELLREAARMWQRGRGGGGRGGEVAFYFAERAREFQEVARKEALDAARAMVSAKRTGDTVDLHGVTAAEAIVLVDEILAEGGWGGGKPLKIITGRGAHSAGGTSVLKPALRRALEASGWIVGAWDGGLSVRGRRVG</sequence>
<dbReference type="InterPro" id="IPR052772">
    <property type="entry name" value="Endo/PolyKinase_Domain-Protein"/>
</dbReference>
<dbReference type="InterPro" id="IPR036063">
    <property type="entry name" value="Smr_dom_sf"/>
</dbReference>
<dbReference type="SUPFAM" id="SSF160443">
    <property type="entry name" value="SMR domain-like"/>
    <property type="match status" value="1"/>
</dbReference>
<keyword evidence="4" id="KW-1185">Reference proteome</keyword>
<organism evidence="3 4">
    <name type="scientific">Mycena belliarum</name>
    <dbReference type="NCBI Taxonomy" id="1033014"/>
    <lineage>
        <taxon>Eukaryota</taxon>
        <taxon>Fungi</taxon>
        <taxon>Dikarya</taxon>
        <taxon>Basidiomycota</taxon>
        <taxon>Agaricomycotina</taxon>
        <taxon>Agaricomycetes</taxon>
        <taxon>Agaricomycetidae</taxon>
        <taxon>Agaricales</taxon>
        <taxon>Marasmiineae</taxon>
        <taxon>Mycenaceae</taxon>
        <taxon>Mycena</taxon>
    </lineage>
</organism>
<dbReference type="InterPro" id="IPR002625">
    <property type="entry name" value="Smr_dom"/>
</dbReference>
<dbReference type="EMBL" id="JARJCN010000023">
    <property type="protein sequence ID" value="KAJ7089889.1"/>
    <property type="molecule type" value="Genomic_DNA"/>
</dbReference>
<proteinExistence type="predicted"/>
<feature type="compositionally biased region" description="Low complexity" evidence="1">
    <location>
        <begin position="199"/>
        <end position="208"/>
    </location>
</feature>
<feature type="region of interest" description="Disordered" evidence="1">
    <location>
        <begin position="262"/>
        <end position="286"/>
    </location>
</feature>
<name>A0AAD6XN06_9AGAR</name>
<dbReference type="GO" id="GO:0005634">
    <property type="term" value="C:nucleus"/>
    <property type="evidence" value="ECO:0007669"/>
    <property type="project" value="TreeGrafter"/>
</dbReference>
<dbReference type="PROSITE" id="PS50828">
    <property type="entry name" value="SMR"/>
    <property type="match status" value="1"/>
</dbReference>
<dbReference type="InterPro" id="IPR013899">
    <property type="entry name" value="DUF1771"/>
</dbReference>
<comment type="caution">
    <text evidence="3">The sequence shown here is derived from an EMBL/GenBank/DDBJ whole genome shotgun (WGS) entry which is preliminary data.</text>
</comment>
<feature type="region of interest" description="Disordered" evidence="1">
    <location>
        <begin position="189"/>
        <end position="208"/>
    </location>
</feature>
<feature type="region of interest" description="Disordered" evidence="1">
    <location>
        <begin position="383"/>
        <end position="431"/>
    </location>
</feature>
<feature type="compositionally biased region" description="Low complexity" evidence="1">
    <location>
        <begin position="262"/>
        <end position="283"/>
    </location>
</feature>
<dbReference type="AlphaFoldDB" id="A0AAD6XN06"/>